<organism evidence="2 3">
    <name type="scientific">Dryococelus australis</name>
    <dbReference type="NCBI Taxonomy" id="614101"/>
    <lineage>
        <taxon>Eukaryota</taxon>
        <taxon>Metazoa</taxon>
        <taxon>Ecdysozoa</taxon>
        <taxon>Arthropoda</taxon>
        <taxon>Hexapoda</taxon>
        <taxon>Insecta</taxon>
        <taxon>Pterygota</taxon>
        <taxon>Neoptera</taxon>
        <taxon>Polyneoptera</taxon>
        <taxon>Phasmatodea</taxon>
        <taxon>Verophasmatodea</taxon>
        <taxon>Anareolatae</taxon>
        <taxon>Phasmatidae</taxon>
        <taxon>Eurycanthinae</taxon>
        <taxon>Dryococelus</taxon>
    </lineage>
</organism>
<gene>
    <name evidence="2" type="ORF">PR048_000013</name>
</gene>
<protein>
    <submittedName>
        <fullName evidence="2">Uncharacterized protein</fullName>
    </submittedName>
</protein>
<evidence type="ECO:0000313" key="2">
    <source>
        <dbReference type="EMBL" id="KAJ8894706.1"/>
    </source>
</evidence>
<evidence type="ECO:0000313" key="3">
    <source>
        <dbReference type="Proteomes" id="UP001159363"/>
    </source>
</evidence>
<proteinExistence type="predicted"/>
<feature type="region of interest" description="Disordered" evidence="1">
    <location>
        <begin position="1"/>
        <end position="29"/>
    </location>
</feature>
<reference evidence="2 3" key="1">
    <citation type="submission" date="2023-02" db="EMBL/GenBank/DDBJ databases">
        <title>LHISI_Scaffold_Assembly.</title>
        <authorList>
            <person name="Stuart O.P."/>
            <person name="Cleave R."/>
            <person name="Magrath M.J.L."/>
            <person name="Mikheyev A.S."/>
        </authorList>
    </citation>
    <scope>NUCLEOTIDE SEQUENCE [LARGE SCALE GENOMIC DNA]</scope>
    <source>
        <strain evidence="2">Daus_M_001</strain>
        <tissue evidence="2">Leg muscle</tissue>
    </source>
</reference>
<dbReference type="EMBL" id="JARBHB010000001">
    <property type="protein sequence ID" value="KAJ8894706.1"/>
    <property type="molecule type" value="Genomic_DNA"/>
</dbReference>
<comment type="caution">
    <text evidence="2">The sequence shown here is derived from an EMBL/GenBank/DDBJ whole genome shotgun (WGS) entry which is preliminary data.</text>
</comment>
<accession>A0ABQ9IDK9</accession>
<sequence length="281" mass="30878">MSRGFPPSLQRQLGDAVAQRLGCSPPPRRIRFDPRSGDSRIFASGNRAGQCRWSAGFLGYLLFFPHLYSGTVPFSLNSTLIVSQDTVVKLSQLEVVAMCVGTRVCVGERRRHVVCTVGPMLLWPVTLGLLSVTTNSSRPLQPGIAHAPFSRTTSSYEHQLRAGCTNIAPDPRSNDLSSETESSLIFVPNVKVLHQRNFMILDLRYVELGQIDVSVLAMLWRLPYLSTGSGSACGPTVMSGERVGHVMASPLPIHWFGKCMSRCRRTEAGPVLLKLHRFASV</sequence>
<evidence type="ECO:0000256" key="1">
    <source>
        <dbReference type="SAM" id="MobiDB-lite"/>
    </source>
</evidence>
<dbReference type="Proteomes" id="UP001159363">
    <property type="component" value="Chromosome 1"/>
</dbReference>
<name>A0ABQ9IDK9_9NEOP</name>
<keyword evidence="3" id="KW-1185">Reference proteome</keyword>